<feature type="domain" description="Endoplasmic reticulum vesicle transporter N-terminal" evidence="8">
    <location>
        <begin position="5"/>
        <end position="95"/>
    </location>
</feature>
<evidence type="ECO:0000313" key="10">
    <source>
        <dbReference type="RefSeq" id="XP_003743580.1"/>
    </source>
</evidence>
<evidence type="ECO:0000256" key="4">
    <source>
        <dbReference type="ARBA" id="ARBA00022989"/>
    </source>
</evidence>
<dbReference type="InterPro" id="IPR039542">
    <property type="entry name" value="Erv_N"/>
</dbReference>
<reference evidence="10" key="1">
    <citation type="submission" date="2025-08" db="UniProtKB">
        <authorList>
            <consortium name="RefSeq"/>
        </authorList>
    </citation>
    <scope>IDENTIFICATION</scope>
</reference>
<dbReference type="PANTHER" id="PTHR10984:SF36">
    <property type="entry name" value="ENDOPLASMIC RETICULUM-GOLGI INTERMEDIATE COMPARTMENT PROTEIN 1"/>
    <property type="match status" value="1"/>
</dbReference>
<dbReference type="GO" id="GO:0000139">
    <property type="term" value="C:Golgi membrane"/>
    <property type="evidence" value="ECO:0007669"/>
    <property type="project" value="TreeGrafter"/>
</dbReference>
<dbReference type="RefSeq" id="XP_003743580.1">
    <property type="nucleotide sequence ID" value="XM_003743532.2"/>
</dbReference>
<keyword evidence="4 6" id="KW-1133">Transmembrane helix</keyword>
<dbReference type="GO" id="GO:0030134">
    <property type="term" value="C:COPII-coated ER to Golgi transport vesicle"/>
    <property type="evidence" value="ECO:0007669"/>
    <property type="project" value="TreeGrafter"/>
</dbReference>
<keyword evidence="5 6" id="KW-0472">Membrane</keyword>
<gene>
    <name evidence="10" type="primary">LOC100904902</name>
</gene>
<feature type="transmembrane region" description="Helical" evidence="6">
    <location>
        <begin position="23"/>
        <end position="42"/>
    </location>
</feature>
<feature type="domain" description="Endoplasmic reticulum vesicle transporter C-terminal" evidence="7">
    <location>
        <begin position="108"/>
        <end position="272"/>
    </location>
</feature>
<evidence type="ECO:0000259" key="7">
    <source>
        <dbReference type="Pfam" id="PF07970"/>
    </source>
</evidence>
<dbReference type="GO" id="GO:0006888">
    <property type="term" value="P:endoplasmic reticulum to Golgi vesicle-mediated transport"/>
    <property type="evidence" value="ECO:0007669"/>
    <property type="project" value="TreeGrafter"/>
</dbReference>
<keyword evidence="9" id="KW-1185">Reference proteome</keyword>
<dbReference type="PANTHER" id="PTHR10984">
    <property type="entry name" value="ENDOPLASMIC RETICULUM-GOLGI INTERMEDIATE COMPARTMENT PROTEIN"/>
    <property type="match status" value="1"/>
</dbReference>
<dbReference type="KEGG" id="goe:100904902"/>
<sequence>MGFDLRRLDVYRKVPADLTQPTYFGAAISVGCIIFITTLLIYETYNFFSPELVSDLYVDNPAPSEKIIVFLNISLPKLSCDVVGLDIQDENGRHEVGHIDNTEKTVLNDGKGCNFVSKFTINKVPGNFHVSTHAAKTQPDDIDMSHEIHSLTFGEQLIYELGDDIKGSFNALQNHDRLKADGKESHDYVMKIVPTVYELSSGDSLVGYQYTHAHKSYITLSFSAGRIIPAIWFKYDLNPITVRYHRRTQPLYSFLTNVCAIVGGTFTVVGIINSICFTAGEVFRKFEMGKLS</sequence>
<comment type="similarity">
    <text evidence="2">Belongs to the ERGIC family.</text>
</comment>
<dbReference type="GO" id="GO:0006890">
    <property type="term" value="P:retrograde vesicle-mediated transport, Golgi to endoplasmic reticulum"/>
    <property type="evidence" value="ECO:0007669"/>
    <property type="project" value="TreeGrafter"/>
</dbReference>
<evidence type="ECO:0000256" key="6">
    <source>
        <dbReference type="SAM" id="Phobius"/>
    </source>
</evidence>
<dbReference type="Pfam" id="PF13850">
    <property type="entry name" value="ERGIC_N"/>
    <property type="match status" value="1"/>
</dbReference>
<evidence type="ECO:0000259" key="8">
    <source>
        <dbReference type="Pfam" id="PF13850"/>
    </source>
</evidence>
<evidence type="ECO:0000313" key="9">
    <source>
        <dbReference type="Proteomes" id="UP000694867"/>
    </source>
</evidence>
<evidence type="ECO:0000256" key="1">
    <source>
        <dbReference type="ARBA" id="ARBA00004457"/>
    </source>
</evidence>
<comment type="subcellular location">
    <subcellularLocation>
        <location evidence="1">Endoplasmic reticulum-Golgi intermediate compartment membrane</location>
        <topology evidence="1">Multi-pass membrane protein</topology>
    </subcellularLocation>
</comment>
<proteinExistence type="inferred from homology"/>
<dbReference type="InterPro" id="IPR045888">
    <property type="entry name" value="Erv"/>
</dbReference>
<dbReference type="GO" id="GO:0005789">
    <property type="term" value="C:endoplasmic reticulum membrane"/>
    <property type="evidence" value="ECO:0007669"/>
    <property type="project" value="TreeGrafter"/>
</dbReference>
<organism evidence="9 10">
    <name type="scientific">Galendromus occidentalis</name>
    <name type="common">western predatory mite</name>
    <dbReference type="NCBI Taxonomy" id="34638"/>
    <lineage>
        <taxon>Eukaryota</taxon>
        <taxon>Metazoa</taxon>
        <taxon>Ecdysozoa</taxon>
        <taxon>Arthropoda</taxon>
        <taxon>Chelicerata</taxon>
        <taxon>Arachnida</taxon>
        <taxon>Acari</taxon>
        <taxon>Parasitiformes</taxon>
        <taxon>Mesostigmata</taxon>
        <taxon>Gamasina</taxon>
        <taxon>Phytoseioidea</taxon>
        <taxon>Phytoseiidae</taxon>
        <taxon>Typhlodrominae</taxon>
        <taxon>Galendromus</taxon>
    </lineage>
</organism>
<dbReference type="InterPro" id="IPR012936">
    <property type="entry name" value="Erv_C"/>
</dbReference>
<feature type="transmembrane region" description="Helical" evidence="6">
    <location>
        <begin position="255"/>
        <end position="280"/>
    </location>
</feature>
<keyword evidence="3 6" id="KW-0812">Transmembrane</keyword>
<dbReference type="GO" id="GO:0033116">
    <property type="term" value="C:endoplasmic reticulum-Golgi intermediate compartment membrane"/>
    <property type="evidence" value="ECO:0007669"/>
    <property type="project" value="UniProtKB-SubCell"/>
</dbReference>
<dbReference type="Proteomes" id="UP000694867">
    <property type="component" value="Unplaced"/>
</dbReference>
<dbReference type="PROSITE" id="PS51257">
    <property type="entry name" value="PROKAR_LIPOPROTEIN"/>
    <property type="match status" value="1"/>
</dbReference>
<dbReference type="Pfam" id="PF07970">
    <property type="entry name" value="COPIIcoated_ERV"/>
    <property type="match status" value="1"/>
</dbReference>
<dbReference type="AlphaFoldDB" id="A0AAJ6VY93"/>
<name>A0AAJ6VY93_9ACAR</name>
<evidence type="ECO:0000256" key="2">
    <source>
        <dbReference type="ARBA" id="ARBA00005648"/>
    </source>
</evidence>
<accession>A0AAJ6VY93</accession>
<protein>
    <submittedName>
        <fullName evidence="10">Endoplasmic reticulum-Golgi intermediate compartment protein 1</fullName>
    </submittedName>
</protein>
<evidence type="ECO:0000256" key="5">
    <source>
        <dbReference type="ARBA" id="ARBA00023136"/>
    </source>
</evidence>
<evidence type="ECO:0000256" key="3">
    <source>
        <dbReference type="ARBA" id="ARBA00022692"/>
    </source>
</evidence>
<dbReference type="GeneID" id="100904902"/>